<evidence type="ECO:0000259" key="3">
    <source>
        <dbReference type="Pfam" id="PF07992"/>
    </source>
</evidence>
<accession>A0A0G3BHL6</accession>
<keyword evidence="1" id="KW-0285">Flavoprotein</keyword>
<evidence type="ECO:0000313" key="5">
    <source>
        <dbReference type="Proteomes" id="UP000035352"/>
    </source>
</evidence>
<dbReference type="PANTHER" id="PTHR48105">
    <property type="entry name" value="THIOREDOXIN REDUCTASE 1-RELATED-RELATED"/>
    <property type="match status" value="1"/>
</dbReference>
<feature type="domain" description="FAD/NAD(P)-binding" evidence="3">
    <location>
        <begin position="8"/>
        <end position="288"/>
    </location>
</feature>
<dbReference type="EMBL" id="CP011371">
    <property type="protein sequence ID" value="AKJ27483.1"/>
    <property type="molecule type" value="Genomic_DNA"/>
</dbReference>
<dbReference type="InterPro" id="IPR023753">
    <property type="entry name" value="FAD/NAD-binding_dom"/>
</dbReference>
<keyword evidence="2" id="KW-0560">Oxidoreductase</keyword>
<dbReference type="RefSeq" id="WP_047193564.1">
    <property type="nucleotide sequence ID" value="NZ_CP011371.1"/>
</dbReference>
<evidence type="ECO:0000313" key="4">
    <source>
        <dbReference type="EMBL" id="AKJ27483.1"/>
    </source>
</evidence>
<dbReference type="PATRIC" id="fig|413882.6.peg.839"/>
<dbReference type="Gene3D" id="3.50.50.60">
    <property type="entry name" value="FAD/NAD(P)-binding domain"/>
    <property type="match status" value="2"/>
</dbReference>
<dbReference type="Pfam" id="PF07992">
    <property type="entry name" value="Pyr_redox_2"/>
    <property type="match status" value="1"/>
</dbReference>
<dbReference type="OrthoDB" id="9786503at2"/>
<sequence length="305" mass="32115">MSSKPVLDCMVIGAGPAGLAAGIYLRRFHREVRVFDGGASRARRIPLTRNYPGFPEGISGADLLSRLQQQLARQGGGVTMQQVAALRRGDDGTFVAQTSGPDVAARTVLLATGVVDVEPAIPGVEPLRLRGLLRYCPICDGYDHSGQRVAVVGRGRHGVREALFIRHFSQHVALINADADDLPDETERQALQAHQVEVLTGPAQSVEQQEDGSILLTPAAGEPRRFDVLYAALGTRVRSELAATLGAAQDEGGCLVVDAHLRTSVDGLYAAGDVVSSLSQLTVATGQAAIAATAIHNALAPLRPA</sequence>
<gene>
    <name evidence="4" type="primary">trxB</name>
    <name evidence="4" type="ORF">AAW51_0792</name>
</gene>
<dbReference type="GO" id="GO:0016491">
    <property type="term" value="F:oxidoreductase activity"/>
    <property type="evidence" value="ECO:0007669"/>
    <property type="project" value="UniProtKB-KW"/>
</dbReference>
<dbReference type="PRINTS" id="PR00368">
    <property type="entry name" value="FADPNR"/>
</dbReference>
<dbReference type="InterPro" id="IPR036188">
    <property type="entry name" value="FAD/NAD-bd_sf"/>
</dbReference>
<reference evidence="4 5" key="1">
    <citation type="submission" date="2015-05" db="EMBL/GenBank/DDBJ databases">
        <authorList>
            <person name="Tang B."/>
            <person name="Yu Y."/>
        </authorList>
    </citation>
    <scope>NUCLEOTIDE SEQUENCE [LARGE SCALE GENOMIC DNA]</scope>
    <source>
        <strain evidence="4 5">DSM 7029</strain>
    </source>
</reference>
<keyword evidence="5" id="KW-1185">Reference proteome</keyword>
<dbReference type="KEGG" id="pbh:AAW51_0792"/>
<dbReference type="AlphaFoldDB" id="A0A0G3BHL6"/>
<evidence type="ECO:0000256" key="1">
    <source>
        <dbReference type="ARBA" id="ARBA00022630"/>
    </source>
</evidence>
<dbReference type="STRING" id="413882.AAW51_0792"/>
<protein>
    <submittedName>
        <fullName evidence="4">Thioredoxin reductase (NADPH)</fullName>
    </submittedName>
</protein>
<name>A0A0G3BHL6_9BURK</name>
<proteinExistence type="predicted"/>
<dbReference type="SUPFAM" id="SSF51905">
    <property type="entry name" value="FAD/NAD(P)-binding domain"/>
    <property type="match status" value="1"/>
</dbReference>
<evidence type="ECO:0000256" key="2">
    <source>
        <dbReference type="ARBA" id="ARBA00023002"/>
    </source>
</evidence>
<organism evidence="4 5">
    <name type="scientific">Caldimonas brevitalea</name>
    <dbReference type="NCBI Taxonomy" id="413882"/>
    <lineage>
        <taxon>Bacteria</taxon>
        <taxon>Pseudomonadati</taxon>
        <taxon>Pseudomonadota</taxon>
        <taxon>Betaproteobacteria</taxon>
        <taxon>Burkholderiales</taxon>
        <taxon>Sphaerotilaceae</taxon>
        <taxon>Caldimonas</taxon>
    </lineage>
</organism>
<dbReference type="InterPro" id="IPR050097">
    <property type="entry name" value="Ferredoxin-NADP_redctase_2"/>
</dbReference>
<dbReference type="Proteomes" id="UP000035352">
    <property type="component" value="Chromosome"/>
</dbReference>
<dbReference type="PRINTS" id="PR00469">
    <property type="entry name" value="PNDRDTASEII"/>
</dbReference>